<gene>
    <name evidence="3" type="ORF">SAMN04488121_11187</name>
</gene>
<evidence type="ECO:0000259" key="2">
    <source>
        <dbReference type="Pfam" id="PF24645"/>
    </source>
</evidence>
<evidence type="ECO:0000313" key="3">
    <source>
        <dbReference type="EMBL" id="SDH34108.1"/>
    </source>
</evidence>
<feature type="domain" description="DUF7638" evidence="1">
    <location>
        <begin position="12"/>
        <end position="114"/>
    </location>
</feature>
<dbReference type="STRING" id="104663.SAMN04488121_11187"/>
<feature type="domain" description="DUF7639" evidence="2">
    <location>
        <begin position="255"/>
        <end position="329"/>
    </location>
</feature>
<dbReference type="InterPro" id="IPR056056">
    <property type="entry name" value="DUF7639"/>
</dbReference>
<name>A0A1G8BLZ3_CHIFI</name>
<evidence type="ECO:0000313" key="4">
    <source>
        <dbReference type="Proteomes" id="UP000199045"/>
    </source>
</evidence>
<proteinExistence type="predicted"/>
<dbReference type="InterPro" id="IPR056055">
    <property type="entry name" value="DUF7638"/>
</dbReference>
<evidence type="ECO:0000259" key="1">
    <source>
        <dbReference type="Pfam" id="PF24644"/>
    </source>
</evidence>
<dbReference type="OrthoDB" id="643483at2"/>
<dbReference type="Pfam" id="PF24644">
    <property type="entry name" value="DUF7638"/>
    <property type="match status" value="2"/>
</dbReference>
<dbReference type="AlphaFoldDB" id="A0A1G8BLZ3"/>
<dbReference type="EMBL" id="FNBN01000011">
    <property type="protein sequence ID" value="SDH34108.1"/>
    <property type="molecule type" value="Genomic_DNA"/>
</dbReference>
<dbReference type="RefSeq" id="WP_089837771.1">
    <property type="nucleotide sequence ID" value="NZ_FNBN01000011.1"/>
</dbReference>
<reference evidence="3 4" key="1">
    <citation type="submission" date="2016-10" db="EMBL/GenBank/DDBJ databases">
        <authorList>
            <person name="de Groot N.N."/>
        </authorList>
    </citation>
    <scope>NUCLEOTIDE SEQUENCE [LARGE SCALE GENOMIC DNA]</scope>
    <source>
        <strain evidence="3 4">DSM 527</strain>
    </source>
</reference>
<feature type="domain" description="DUF7638" evidence="1">
    <location>
        <begin position="145"/>
        <end position="254"/>
    </location>
</feature>
<dbReference type="Proteomes" id="UP000199045">
    <property type="component" value="Unassembled WGS sequence"/>
</dbReference>
<sequence length="343" mass="39753">MKAEDKYFPPATKVYRNRIIEGVSIPAFIRNGYYHFTDLDVYEDGRVNCWNFEDFEHFKEDVYNDWVSLSIPDDECISIHGLGCWTVTGSSWIFDRDSFIGYVLSLIKELNPEMENIFKYRQKIVHGARIGESGTGNIYKPHSKHPRDPFPEKIKGDSVNLFYKSGDDYFLIKVTVFADLTINFGRLEKPFDLTFSALQELVEKKIVVTDLPQHTKVSIYGLGSFIIGENHYVTDIHQKILEINDLLRTLKGEPDSIAICIQAYQQYIEDPTAENKAQLRVSYEDVPEHNQMYIGDMDTKDIPVRMILYGEQEIENWSHYRVAKQKGEKLPVIKIPKEKDASE</sequence>
<dbReference type="Pfam" id="PF24645">
    <property type="entry name" value="DUF7639"/>
    <property type="match status" value="1"/>
</dbReference>
<accession>A0A1G8BLZ3</accession>
<protein>
    <submittedName>
        <fullName evidence="3">Uncharacterized protein</fullName>
    </submittedName>
</protein>
<organism evidence="3 4">
    <name type="scientific">Chitinophaga filiformis</name>
    <name type="common">Myxococcus filiformis</name>
    <name type="synonym">Flexibacter filiformis</name>
    <dbReference type="NCBI Taxonomy" id="104663"/>
    <lineage>
        <taxon>Bacteria</taxon>
        <taxon>Pseudomonadati</taxon>
        <taxon>Bacteroidota</taxon>
        <taxon>Chitinophagia</taxon>
        <taxon>Chitinophagales</taxon>
        <taxon>Chitinophagaceae</taxon>
        <taxon>Chitinophaga</taxon>
    </lineage>
</organism>